<protein>
    <submittedName>
        <fullName evidence="1">Uncharacterized protein</fullName>
    </submittedName>
</protein>
<reference evidence="1" key="1">
    <citation type="submission" date="2014-05" db="EMBL/GenBank/DDBJ databases">
        <authorList>
            <person name="Chronopoulou M."/>
        </authorList>
    </citation>
    <scope>NUCLEOTIDE SEQUENCE</scope>
    <source>
        <tissue evidence="1">Whole organism</tissue>
    </source>
</reference>
<organism evidence="1">
    <name type="scientific">Lepeophtheirus salmonis</name>
    <name type="common">Salmon louse</name>
    <name type="synonym">Caligus salmonis</name>
    <dbReference type="NCBI Taxonomy" id="72036"/>
    <lineage>
        <taxon>Eukaryota</taxon>
        <taxon>Metazoa</taxon>
        <taxon>Ecdysozoa</taxon>
        <taxon>Arthropoda</taxon>
        <taxon>Crustacea</taxon>
        <taxon>Multicrustacea</taxon>
        <taxon>Hexanauplia</taxon>
        <taxon>Copepoda</taxon>
        <taxon>Siphonostomatoida</taxon>
        <taxon>Caligidae</taxon>
        <taxon>Lepeophtheirus</taxon>
    </lineage>
</organism>
<proteinExistence type="predicted"/>
<name>A0A0K2TEP0_LEPSM</name>
<evidence type="ECO:0000313" key="1">
    <source>
        <dbReference type="EMBL" id="CDW24488.1"/>
    </source>
</evidence>
<accession>A0A0K2TEP0</accession>
<sequence>MTIYYNMISYDHMLNSALYCRQLNHLKLEIELNCQHW</sequence>
<dbReference type="AlphaFoldDB" id="A0A0K2TEP0"/>
<dbReference type="EMBL" id="HACA01007127">
    <property type="protein sequence ID" value="CDW24488.1"/>
    <property type="molecule type" value="Transcribed_RNA"/>
</dbReference>